<dbReference type="GO" id="GO:0005975">
    <property type="term" value="P:carbohydrate metabolic process"/>
    <property type="evidence" value="ECO:0007669"/>
    <property type="project" value="UniProtKB-ARBA"/>
</dbReference>
<evidence type="ECO:0000313" key="4">
    <source>
        <dbReference type="EMBL" id="XBH21285.1"/>
    </source>
</evidence>
<evidence type="ECO:0000256" key="3">
    <source>
        <dbReference type="SAM" id="SignalP"/>
    </source>
</evidence>
<sequence length="751" mass="79369">MSTLNKIGAPIRPMRSAWALVLVLTFALLASLLSPPSGAAAALAKLPNPVHAVEPSTDLIATPPDSDLGKSIAITEFSPALVTPGDQIRLKATITNHGAEPIVNPKVSFNVMRYRFTTRTALARWQDQDLGSNAGTVIASNSLGDELASGASITTEFTVDSAQLQLLGGTAGWGPRGTAVILSGENAEGTMSRVDVRYTYLLWDSAPEGTDPMLTLSTVVPLSGPAVNPMEPKAVSERVIAATAEQSRLANVVAALKSIPSLNLAVDPNLIEGVQQAIAPPQVDPAAPAENEEDAGTAEPTIEQRVTKKWLDATAKLITDHESYLLPNYDADLGALTQAGITTPTPTARDLGDIPASLWRTNLVWPEPDSLTQEFLSTHNATGSIIIAEPGAATPQQNLTYTPGALTLNPAQTHSTVVVGDEILTALLTDPGTDSPVLARQRFVSELAVIAKERPSVLRNIVVTLPRDWNPNPKVATAQLASLDKLPWLSNLSLSDLNVLENESSQTFEFALDSTGTQGLTGELVTEATIAAKDLNLFAAVVPEPELLTESVDQAARAILSTAWRKDPAGRDLVVSQMSKYTRDTMGALSVDTGSDINLISTGSEIPLTARNALDQDATVLIQLQPNNPRLQVKETIAVTIPAGGSQQVRVPVTAVGSGNVEVAVRILTADAELAAESGSFTVRVRADWENLGTSVVVGLLVIILGAGIVRTIRRGKSKRRTEPKDASASLKVVQEPASVQNQDRPKGEQD</sequence>
<protein>
    <submittedName>
        <fullName evidence="4">DUF6049 family protein</fullName>
    </submittedName>
</protein>
<name>A0AAU7DVJ2_9MICO</name>
<evidence type="ECO:0000256" key="1">
    <source>
        <dbReference type="SAM" id="MobiDB-lite"/>
    </source>
</evidence>
<keyword evidence="2" id="KW-1133">Transmembrane helix</keyword>
<feature type="chain" id="PRO_5043974988" evidence="3">
    <location>
        <begin position="40"/>
        <end position="751"/>
    </location>
</feature>
<evidence type="ECO:0000256" key="2">
    <source>
        <dbReference type="SAM" id="Phobius"/>
    </source>
</evidence>
<dbReference type="InterPro" id="IPR013783">
    <property type="entry name" value="Ig-like_fold"/>
</dbReference>
<accession>A0AAU7DVJ2</accession>
<feature type="transmembrane region" description="Helical" evidence="2">
    <location>
        <begin position="692"/>
        <end position="713"/>
    </location>
</feature>
<dbReference type="EMBL" id="CP146203">
    <property type="protein sequence ID" value="XBH21285.1"/>
    <property type="molecule type" value="Genomic_DNA"/>
</dbReference>
<proteinExistence type="predicted"/>
<keyword evidence="3" id="KW-0732">Signal</keyword>
<feature type="signal peptide" evidence="3">
    <location>
        <begin position="1"/>
        <end position="39"/>
    </location>
</feature>
<dbReference type="Gene3D" id="2.60.40.10">
    <property type="entry name" value="Immunoglobulins"/>
    <property type="match status" value="1"/>
</dbReference>
<dbReference type="Pfam" id="PF19516">
    <property type="entry name" value="DUF6049"/>
    <property type="match status" value="1"/>
</dbReference>
<dbReference type="AlphaFoldDB" id="A0AAU7DVJ2"/>
<dbReference type="InterPro" id="IPR046112">
    <property type="entry name" value="DUF6049"/>
</dbReference>
<keyword evidence="2" id="KW-0472">Membrane</keyword>
<keyword evidence="2" id="KW-0812">Transmembrane</keyword>
<reference evidence="4" key="1">
    <citation type="submission" date="2024-02" db="EMBL/GenBank/DDBJ databases">
        <title>Tomenella chthoni gen. nov. sp. nov., a member of the family Jonesiaceae isolated from bat guano.</title>
        <authorList>
            <person name="Miller S.L."/>
            <person name="King J."/>
            <person name="Sankaranarayanan K."/>
            <person name="Lawson P.A."/>
        </authorList>
    </citation>
    <scope>NUCLEOTIDE SEQUENCE</scope>
    <source>
        <strain evidence="4">BS-20</strain>
    </source>
</reference>
<feature type="region of interest" description="Disordered" evidence="1">
    <location>
        <begin position="716"/>
        <end position="751"/>
    </location>
</feature>
<gene>
    <name evidence="4" type="ORF">V5R04_13885</name>
</gene>
<organism evidence="4">
    <name type="scientific">Jonesiaceae bacterium BS-20</name>
    <dbReference type="NCBI Taxonomy" id="3120821"/>
    <lineage>
        <taxon>Bacteria</taxon>
        <taxon>Bacillati</taxon>
        <taxon>Actinomycetota</taxon>
        <taxon>Actinomycetes</taxon>
        <taxon>Micrococcales</taxon>
        <taxon>Jonesiaceae</taxon>
    </lineage>
</organism>